<dbReference type="InterPro" id="IPR000847">
    <property type="entry name" value="LysR_HTH_N"/>
</dbReference>
<gene>
    <name evidence="6" type="ORF">DM39_4149</name>
</gene>
<sequence>MDFHKLPDIDLKLLVIFDEIRKCRSLTLAAENLGVTQSAISKSLQRLRRYLGDTLFVRSPNGMEATPRAKALEAPIADVLRTYYERIAIAPPFDPASSDRIFTIHASDLGMSVFLPILLPELKRRAPHARITGTTGNQREVLEGLEVGDIDLSLGAFSSLSESGIYQQRLFVEQYICLVRRSHPVCAAPVFDADLFQQQTHIIVASGKSGHIHGRAEMLLTDEIPPSNVAVRVPSFLLAAMLARHTDHVLTVPSAAALALAPEFDLECLACPINLPEFTVLQYWHERFSHDPACQWLRTIIHDVFDIPDSIMERIKSRRDFPPLSRSLGCGLPMAEKQAI</sequence>
<evidence type="ECO:0000256" key="4">
    <source>
        <dbReference type="ARBA" id="ARBA00023163"/>
    </source>
</evidence>
<name>A0AAN0RWL5_9BURK</name>
<comment type="similarity">
    <text evidence="1">Belongs to the LysR transcriptional regulatory family.</text>
</comment>
<evidence type="ECO:0000256" key="3">
    <source>
        <dbReference type="ARBA" id="ARBA00023125"/>
    </source>
</evidence>
<dbReference type="InterPro" id="IPR036390">
    <property type="entry name" value="WH_DNA-bd_sf"/>
</dbReference>
<dbReference type="Proteomes" id="UP000029413">
    <property type="component" value="Chromosome 2"/>
</dbReference>
<dbReference type="GO" id="GO:0003677">
    <property type="term" value="F:DNA binding"/>
    <property type="evidence" value="ECO:0007669"/>
    <property type="project" value="UniProtKB-KW"/>
</dbReference>
<organism evidence="6 7">
    <name type="scientific">Burkholderia cenocepacia</name>
    <dbReference type="NCBI Taxonomy" id="95486"/>
    <lineage>
        <taxon>Bacteria</taxon>
        <taxon>Pseudomonadati</taxon>
        <taxon>Pseudomonadota</taxon>
        <taxon>Betaproteobacteria</taxon>
        <taxon>Burkholderiales</taxon>
        <taxon>Burkholderiaceae</taxon>
        <taxon>Burkholderia</taxon>
        <taxon>Burkholderia cepacia complex</taxon>
    </lineage>
</organism>
<dbReference type="AlphaFoldDB" id="A0AAN0RWL5"/>
<keyword evidence="7" id="KW-1185">Reference proteome</keyword>
<evidence type="ECO:0000259" key="5">
    <source>
        <dbReference type="PROSITE" id="PS50931"/>
    </source>
</evidence>
<dbReference type="Pfam" id="PF00126">
    <property type="entry name" value="HTH_1"/>
    <property type="match status" value="1"/>
</dbReference>
<dbReference type="PROSITE" id="PS50931">
    <property type="entry name" value="HTH_LYSR"/>
    <property type="match status" value="1"/>
</dbReference>
<dbReference type="InterPro" id="IPR005119">
    <property type="entry name" value="LysR_subst-bd"/>
</dbReference>
<keyword evidence="2" id="KW-0805">Transcription regulation</keyword>
<evidence type="ECO:0000313" key="6">
    <source>
        <dbReference type="EMBL" id="AIO34949.1"/>
    </source>
</evidence>
<evidence type="ECO:0000313" key="7">
    <source>
        <dbReference type="Proteomes" id="UP000029413"/>
    </source>
</evidence>
<accession>A0AAN0RWL5</accession>
<dbReference type="EMBL" id="CP007784">
    <property type="protein sequence ID" value="AIO34949.1"/>
    <property type="molecule type" value="Genomic_DNA"/>
</dbReference>
<dbReference type="InterPro" id="IPR050389">
    <property type="entry name" value="LysR-type_TF"/>
</dbReference>
<dbReference type="GO" id="GO:0003700">
    <property type="term" value="F:DNA-binding transcription factor activity"/>
    <property type="evidence" value="ECO:0007669"/>
    <property type="project" value="InterPro"/>
</dbReference>
<dbReference type="PANTHER" id="PTHR30118">
    <property type="entry name" value="HTH-TYPE TRANSCRIPTIONAL REGULATOR LEUO-RELATED"/>
    <property type="match status" value="1"/>
</dbReference>
<proteinExistence type="inferred from homology"/>
<dbReference type="SUPFAM" id="SSF46785">
    <property type="entry name" value="Winged helix' DNA-binding domain"/>
    <property type="match status" value="1"/>
</dbReference>
<protein>
    <submittedName>
        <fullName evidence="6">Bacterial regulatory helix-turn-helix, lysR family protein</fullName>
    </submittedName>
</protein>
<reference evidence="6 7" key="1">
    <citation type="submission" date="2014-05" db="EMBL/GenBank/DDBJ databases">
        <authorList>
            <person name="Bishop-Lilly K.A."/>
            <person name="Broomall S.M."/>
            <person name="Chain P.S."/>
            <person name="Chertkov O."/>
            <person name="Coyne S.R."/>
            <person name="Daligault H.E."/>
            <person name="Davenport K.W."/>
            <person name="Erkkila T."/>
            <person name="Frey K.G."/>
            <person name="Gibbons H.S."/>
            <person name="Gu W."/>
            <person name="Jaissle J."/>
            <person name="Johnson S.L."/>
            <person name="Koroleva G.I."/>
            <person name="Ladner J.T."/>
            <person name="Lo C.-C."/>
            <person name="Minogue T.D."/>
            <person name="Munk C."/>
            <person name="Palacios G.F."/>
            <person name="Redden C.L."/>
            <person name="Rosenzweig C.N."/>
            <person name="Scholz M.B."/>
            <person name="Teshima H."/>
            <person name="Xu Y."/>
        </authorList>
    </citation>
    <scope>NUCLEOTIDE SEQUENCE [LARGE SCALE GENOMIC DNA]</scope>
    <source>
        <strain evidence="6 7">DDS 22E-1</strain>
    </source>
</reference>
<dbReference type="Pfam" id="PF03466">
    <property type="entry name" value="LysR_substrate"/>
    <property type="match status" value="1"/>
</dbReference>
<dbReference type="KEGG" id="bcen:DM39_4149"/>
<dbReference type="Gene3D" id="3.40.190.10">
    <property type="entry name" value="Periplasmic binding protein-like II"/>
    <property type="match status" value="2"/>
</dbReference>
<keyword evidence="4" id="KW-0804">Transcription</keyword>
<dbReference type="PANTHER" id="PTHR30118:SF15">
    <property type="entry name" value="TRANSCRIPTIONAL REGULATORY PROTEIN"/>
    <property type="match status" value="1"/>
</dbReference>
<dbReference type="Gene3D" id="1.10.10.10">
    <property type="entry name" value="Winged helix-like DNA-binding domain superfamily/Winged helix DNA-binding domain"/>
    <property type="match status" value="1"/>
</dbReference>
<dbReference type="SUPFAM" id="SSF53850">
    <property type="entry name" value="Periplasmic binding protein-like II"/>
    <property type="match status" value="1"/>
</dbReference>
<dbReference type="InterPro" id="IPR036388">
    <property type="entry name" value="WH-like_DNA-bd_sf"/>
</dbReference>
<evidence type="ECO:0000256" key="2">
    <source>
        <dbReference type="ARBA" id="ARBA00023015"/>
    </source>
</evidence>
<keyword evidence="3" id="KW-0238">DNA-binding</keyword>
<dbReference type="PRINTS" id="PR00039">
    <property type="entry name" value="HTHLYSR"/>
</dbReference>
<feature type="domain" description="HTH lysR-type" evidence="5">
    <location>
        <begin position="9"/>
        <end position="66"/>
    </location>
</feature>
<dbReference type="CDD" id="cd08459">
    <property type="entry name" value="PBP2_DntR_NahR_LinR_like"/>
    <property type="match status" value="1"/>
</dbReference>
<evidence type="ECO:0000256" key="1">
    <source>
        <dbReference type="ARBA" id="ARBA00009437"/>
    </source>
</evidence>